<reference evidence="1" key="1">
    <citation type="submission" date="2020-04" db="EMBL/GenBank/DDBJ databases">
        <authorList>
            <person name="Chiriac C."/>
            <person name="Salcher M."/>
            <person name="Ghai R."/>
            <person name="Kavagutti S V."/>
        </authorList>
    </citation>
    <scope>NUCLEOTIDE SEQUENCE</scope>
</reference>
<protein>
    <submittedName>
        <fullName evidence="1">Uncharacterized protein</fullName>
    </submittedName>
</protein>
<evidence type="ECO:0000313" key="1">
    <source>
        <dbReference type="EMBL" id="CAB4125619.1"/>
    </source>
</evidence>
<name>A0A6J5L0K7_9CAUD</name>
<sequence>MSRTAFDPVYNFNPCAEIVLDEAPTYDLTGQMIWGKPDKKCECGAKFTSRPDYHSDYCPLYKKEE</sequence>
<proteinExistence type="predicted"/>
<accession>A0A6J5L0K7</accession>
<gene>
    <name evidence="1" type="ORF">UFOVP53_183</name>
</gene>
<dbReference type="EMBL" id="LR796189">
    <property type="protein sequence ID" value="CAB4125619.1"/>
    <property type="molecule type" value="Genomic_DNA"/>
</dbReference>
<organism evidence="1">
    <name type="scientific">uncultured Caudovirales phage</name>
    <dbReference type="NCBI Taxonomy" id="2100421"/>
    <lineage>
        <taxon>Viruses</taxon>
        <taxon>Duplodnaviria</taxon>
        <taxon>Heunggongvirae</taxon>
        <taxon>Uroviricota</taxon>
        <taxon>Caudoviricetes</taxon>
        <taxon>Peduoviridae</taxon>
        <taxon>Maltschvirus</taxon>
        <taxon>Maltschvirus maltsch</taxon>
    </lineage>
</organism>